<gene>
    <name evidence="2" type="ORF">NCGR_LOCUS39812</name>
</gene>
<evidence type="ECO:0000259" key="1">
    <source>
        <dbReference type="Pfam" id="PF07727"/>
    </source>
</evidence>
<keyword evidence="3" id="KW-1185">Reference proteome</keyword>
<accession>A0A811QAJ0</accession>
<name>A0A811QAJ0_9POAL</name>
<dbReference type="PANTHER" id="PTHR11439">
    <property type="entry name" value="GAG-POL-RELATED RETROTRANSPOSON"/>
    <property type="match status" value="1"/>
</dbReference>
<dbReference type="InterPro" id="IPR013103">
    <property type="entry name" value="RVT_2"/>
</dbReference>
<evidence type="ECO:0000313" key="3">
    <source>
        <dbReference type="Proteomes" id="UP000604825"/>
    </source>
</evidence>
<proteinExistence type="predicted"/>
<feature type="domain" description="Reverse transcriptase Ty1/copia-type" evidence="1">
    <location>
        <begin position="2"/>
        <end position="90"/>
    </location>
</feature>
<dbReference type="OrthoDB" id="443140at2759"/>
<dbReference type="InterPro" id="IPR043502">
    <property type="entry name" value="DNA/RNA_pol_sf"/>
</dbReference>
<protein>
    <recommendedName>
        <fullName evidence="1">Reverse transcriptase Ty1/copia-type domain-containing protein</fullName>
    </recommendedName>
</protein>
<comment type="caution">
    <text evidence="2">The sequence shown here is derived from an EMBL/GenBank/DDBJ whole genome shotgun (WGS) entry which is preliminary data.</text>
</comment>
<evidence type="ECO:0000313" key="2">
    <source>
        <dbReference type="EMBL" id="CAD6256304.1"/>
    </source>
</evidence>
<dbReference type="PANTHER" id="PTHR11439:SF515">
    <property type="entry name" value="GAG-POL POLYPROTEIN"/>
    <property type="match status" value="1"/>
</dbReference>
<dbReference type="CDD" id="cd09272">
    <property type="entry name" value="RNase_HI_RT_Ty1"/>
    <property type="match status" value="1"/>
</dbReference>
<dbReference type="Proteomes" id="UP000604825">
    <property type="component" value="Unassembled WGS sequence"/>
</dbReference>
<dbReference type="EMBL" id="CAJGYO010000010">
    <property type="protein sequence ID" value="CAD6256304.1"/>
    <property type="molecule type" value="Genomic_DNA"/>
</dbReference>
<organism evidence="2 3">
    <name type="scientific">Miscanthus lutarioriparius</name>
    <dbReference type="NCBI Taxonomy" id="422564"/>
    <lineage>
        <taxon>Eukaryota</taxon>
        <taxon>Viridiplantae</taxon>
        <taxon>Streptophyta</taxon>
        <taxon>Embryophyta</taxon>
        <taxon>Tracheophyta</taxon>
        <taxon>Spermatophyta</taxon>
        <taxon>Magnoliopsida</taxon>
        <taxon>Liliopsida</taxon>
        <taxon>Poales</taxon>
        <taxon>Poaceae</taxon>
        <taxon>PACMAD clade</taxon>
        <taxon>Panicoideae</taxon>
        <taxon>Andropogonodae</taxon>
        <taxon>Andropogoneae</taxon>
        <taxon>Saccharinae</taxon>
        <taxon>Miscanthus</taxon>
    </lineage>
</organism>
<reference evidence="2" key="1">
    <citation type="submission" date="2020-10" db="EMBL/GenBank/DDBJ databases">
        <authorList>
            <person name="Han B."/>
            <person name="Lu T."/>
            <person name="Zhao Q."/>
            <person name="Huang X."/>
            <person name="Zhao Y."/>
        </authorList>
    </citation>
    <scope>NUCLEOTIDE SEQUENCE</scope>
</reference>
<dbReference type="Pfam" id="PF07727">
    <property type="entry name" value="RVT_2"/>
    <property type="match status" value="1"/>
</dbReference>
<dbReference type="AlphaFoldDB" id="A0A811QAJ0"/>
<dbReference type="SUPFAM" id="SSF56672">
    <property type="entry name" value="DNA/RNA polymerases"/>
    <property type="match status" value="1"/>
</dbReference>
<sequence>MRGTGTVLLLVGVYVDDLIICGPDSKSIAEFKQQMKRSFDMSDLGLLTYYLGLEVKQKPGEITVCQSAYAEKIIEISGMKGCNPVDTPMEQHLKLLPGKPELVSNATKFRSLVGSLRYLVNTRPDLSFSVGMVSRFMECPNSEHWRAIKRIVRYVAGTSKLGCKFVKGPHSDLTGFTDSDHAGDLEKRKSTTGVLFFLGSNAITWSSQKQKVVSLSSCESEYIAAATGACQGVWLSRLLAELCSQEVKKFRLFIDNRSAEELSKNPVFYERSKHIDTRYHYIRECVADGVVEVKHISTDDQLADILTKPLARIQFAEMRRQLGIVKV</sequence>